<accession>A0ABT2ZAR2</accession>
<gene>
    <name evidence="1" type="ORF">OEW28_05900</name>
</gene>
<organism evidence="1 2">
    <name type="scientific">Albidovulum marisflavi</name>
    <dbReference type="NCBI Taxonomy" id="2984159"/>
    <lineage>
        <taxon>Bacteria</taxon>
        <taxon>Pseudomonadati</taxon>
        <taxon>Pseudomonadota</taxon>
        <taxon>Alphaproteobacteria</taxon>
        <taxon>Rhodobacterales</taxon>
        <taxon>Paracoccaceae</taxon>
        <taxon>Albidovulum</taxon>
    </lineage>
</organism>
<dbReference type="RefSeq" id="WP_263733776.1">
    <property type="nucleotide sequence ID" value="NZ_JAOWKY010000001.1"/>
</dbReference>
<sequence length="193" mass="21264">MDRRAFGTGLVAAGASCAFRPNPAFANERDKEVRALADEFTRVHLTVPGLRQAIVLTALLVVAGNIAYSYNMQQKWQRFGLSRANLGALPLLGSLTRQTVQTRIANMHPIGQAYLVQATLVLLLSAALPRAPKTMTVVNDDNEFWTKSKPDRVRWNRNANAFDRALTSANVGAHFDPKTGELLALIPPHLRLH</sequence>
<reference evidence="1 2" key="1">
    <citation type="submission" date="2022-10" db="EMBL/GenBank/DDBJ databases">
        <title>Defluviimonas sp. nov., isolated from ocean surface water.</title>
        <authorList>
            <person name="He W."/>
            <person name="Wang L."/>
            <person name="Zhang D.-F."/>
        </authorList>
    </citation>
    <scope>NUCLEOTIDE SEQUENCE [LARGE SCALE GENOMIC DNA]</scope>
    <source>
        <strain evidence="1 2">WL0002</strain>
    </source>
</reference>
<evidence type="ECO:0000313" key="2">
    <source>
        <dbReference type="Proteomes" id="UP001652542"/>
    </source>
</evidence>
<protein>
    <submittedName>
        <fullName evidence="1">Uncharacterized protein</fullName>
    </submittedName>
</protein>
<comment type="caution">
    <text evidence="1">The sequence shown here is derived from an EMBL/GenBank/DDBJ whole genome shotgun (WGS) entry which is preliminary data.</text>
</comment>
<keyword evidence="2" id="KW-1185">Reference proteome</keyword>
<evidence type="ECO:0000313" key="1">
    <source>
        <dbReference type="EMBL" id="MCV2868157.1"/>
    </source>
</evidence>
<name>A0ABT2ZAR2_9RHOB</name>
<dbReference type="PROSITE" id="PS51257">
    <property type="entry name" value="PROKAR_LIPOPROTEIN"/>
    <property type="match status" value="1"/>
</dbReference>
<proteinExistence type="predicted"/>
<dbReference type="EMBL" id="JAOWKY010000001">
    <property type="protein sequence ID" value="MCV2868157.1"/>
    <property type="molecule type" value="Genomic_DNA"/>
</dbReference>
<dbReference type="Proteomes" id="UP001652542">
    <property type="component" value="Unassembled WGS sequence"/>
</dbReference>